<dbReference type="AlphaFoldDB" id="A0A4U0U276"/>
<evidence type="ECO:0000313" key="2">
    <source>
        <dbReference type="Proteomes" id="UP000308549"/>
    </source>
</evidence>
<protein>
    <submittedName>
        <fullName evidence="1">Uncharacterized protein</fullName>
    </submittedName>
</protein>
<accession>A0A4U0U276</accession>
<sequence>MNTQHLDSRNSKLLSLPPELRNSIYETLAADCIFLVEQRYEKPWDINIGTQALLATCKQTRSELAAVIKHTAPHVLDVVHYYDRDYDNPCATLFPPKAKKVWLRMGFSGFGRKSRPRQARALQKAWTDVLQAMERQTDLEEVVLIRERGFRDEKPHAEAVAALKRLPRLRRYVVSLDRQLRDAEKDEEGKWTYFTGWAEEILGMDLWTEATPRTQDPQRRNSAIGLAFALLASSKSPAHATTQPRKRMAHNTSTLAASVSAHLETSTMHYVLCNVLYMLFAPIPVPSKRGGKRKEMSATETIFAPIANQRVNKKQPATSKDDLDGNRCAALHNTLLLYGWVVSGKKIFEMKKESWWSRHGSDQLKKLLRPSLVRYLSRVFDVPGHSFFYHVSGLASPKEMLNLGDVLQDDDHDRNHTEKHRFVVLYKSSKELVSHPAGVVYDQQTHRALLMPTYHHLFDLANSDLPWQTLETVLSAWIDMVEAEKAVAIPDSVGSNEATPRTGLLRFNTRPWILEPYTLGDLHASIDVWKRLVLAIEKRAGIKKLEDDPQAEPLCSRSALTAAGIPRGFAYDLLSHAQYSQVWFIAPGIRLPKVEEFLRQPFKHILQTYPTETQGMKMPFLFLPCPGTVSAAAAKFRWPFSTVAEVPCGLYLDAYPNAQNPFEDACRLVLPIKLGSNRYARTSDFRPILRSHSDLYQIGINPFVMRHGPKLVAILESWLENVESGHWTVNSKGVEGGVGMWRQADSREFWWRYQSAHLSI</sequence>
<evidence type="ECO:0000313" key="1">
    <source>
        <dbReference type="EMBL" id="TKA28937.1"/>
    </source>
</evidence>
<keyword evidence="2" id="KW-1185">Reference proteome</keyword>
<dbReference type="OrthoDB" id="3029470at2759"/>
<dbReference type="Proteomes" id="UP000308549">
    <property type="component" value="Unassembled WGS sequence"/>
</dbReference>
<organism evidence="1 2">
    <name type="scientific">Salinomyces thailandicus</name>
    <dbReference type="NCBI Taxonomy" id="706561"/>
    <lineage>
        <taxon>Eukaryota</taxon>
        <taxon>Fungi</taxon>
        <taxon>Dikarya</taxon>
        <taxon>Ascomycota</taxon>
        <taxon>Pezizomycotina</taxon>
        <taxon>Dothideomycetes</taxon>
        <taxon>Dothideomycetidae</taxon>
        <taxon>Mycosphaerellales</taxon>
        <taxon>Teratosphaeriaceae</taxon>
        <taxon>Salinomyces</taxon>
    </lineage>
</organism>
<dbReference type="EMBL" id="NAJL01000016">
    <property type="protein sequence ID" value="TKA28937.1"/>
    <property type="molecule type" value="Genomic_DNA"/>
</dbReference>
<comment type="caution">
    <text evidence="1">The sequence shown here is derived from an EMBL/GenBank/DDBJ whole genome shotgun (WGS) entry which is preliminary data.</text>
</comment>
<reference evidence="1 2" key="1">
    <citation type="submission" date="2017-03" db="EMBL/GenBank/DDBJ databases">
        <title>Genomes of endolithic fungi from Antarctica.</title>
        <authorList>
            <person name="Coleine C."/>
            <person name="Masonjones S."/>
            <person name="Stajich J.E."/>
        </authorList>
    </citation>
    <scope>NUCLEOTIDE SEQUENCE [LARGE SCALE GENOMIC DNA]</scope>
    <source>
        <strain evidence="1 2">CCFEE 6315</strain>
    </source>
</reference>
<gene>
    <name evidence="1" type="ORF">B0A50_03348</name>
</gene>
<name>A0A4U0U276_9PEZI</name>
<proteinExistence type="predicted"/>